<dbReference type="EMBL" id="CP147407">
    <property type="protein sequence ID" value="WXB97903.1"/>
    <property type="molecule type" value="Genomic_DNA"/>
</dbReference>
<proteinExistence type="predicted"/>
<reference evidence="1 2" key="1">
    <citation type="submission" date="2024-02" db="EMBL/GenBank/DDBJ databases">
        <title>Seven novel Bacillus-like species.</title>
        <authorList>
            <person name="Liu G."/>
        </authorList>
    </citation>
    <scope>NUCLEOTIDE SEQUENCE [LARGE SCALE GENOMIC DNA]</scope>
    <source>
        <strain evidence="1 2">FJAT-52054</strain>
    </source>
</reference>
<keyword evidence="2" id="KW-1185">Reference proteome</keyword>
<organism evidence="1 2">
    <name type="scientific">Metabacillus sediminis</name>
    <dbReference type="NCBI Taxonomy" id="3117746"/>
    <lineage>
        <taxon>Bacteria</taxon>
        <taxon>Bacillati</taxon>
        <taxon>Bacillota</taxon>
        <taxon>Bacilli</taxon>
        <taxon>Bacillales</taxon>
        <taxon>Bacillaceae</taxon>
        <taxon>Metabacillus</taxon>
    </lineage>
</organism>
<protein>
    <submittedName>
        <fullName evidence="1">Dimethylarginine dimethylaminohydrolase family protein</fullName>
    </submittedName>
</protein>
<dbReference type="PANTHER" id="PTHR47271">
    <property type="entry name" value="ARGININE DEIMINASE"/>
    <property type="match status" value="1"/>
</dbReference>
<dbReference type="Pfam" id="PF19420">
    <property type="entry name" value="DDAH_eukar"/>
    <property type="match status" value="1"/>
</dbReference>
<dbReference type="Gene3D" id="3.75.10.10">
    <property type="entry name" value="L-arginine/glycine Amidinotransferase, Chain A"/>
    <property type="match status" value="1"/>
</dbReference>
<dbReference type="Proteomes" id="UP001377337">
    <property type="component" value="Chromosome"/>
</dbReference>
<dbReference type="RefSeq" id="WP_338780635.1">
    <property type="nucleotide sequence ID" value="NZ_CP147407.1"/>
</dbReference>
<name>A0ABZ2NJA7_9BACI</name>
<gene>
    <name evidence="1" type="ORF">WCV65_05350</name>
</gene>
<accession>A0ABZ2NJA7</accession>
<evidence type="ECO:0000313" key="1">
    <source>
        <dbReference type="EMBL" id="WXB97903.1"/>
    </source>
</evidence>
<sequence>MSHSKIKIGCSSEYAPLKSVLLCPPQYMKIEDIINETQKEFQDEELDAVKAVKQHSEFLRVLRENGIETHLLEPVEQFPEQVFTRDIGFTLGNTLFIANMEMDIRQGEERILKEWLDKEGIQYVDLKGSGIEGGDVLINGNTVYVGISERTSEDSITMLENHLPDYEIIPVPIKKEYLHLDCIFNMISENEALLFPEALKQEEIDLLSSRFSIIEVKEEDQFRLGVNVFSLGNKKIIALPHNNHTNDQLRKLGYKVIEVDLSEIIKSGGAFRCCTLPLLREG</sequence>
<evidence type="ECO:0000313" key="2">
    <source>
        <dbReference type="Proteomes" id="UP001377337"/>
    </source>
</evidence>
<dbReference type="SUPFAM" id="SSF55909">
    <property type="entry name" value="Pentein"/>
    <property type="match status" value="1"/>
</dbReference>
<dbReference type="PANTHER" id="PTHR47271:SF2">
    <property type="entry name" value="ARGININE DEIMINASE"/>
    <property type="match status" value="1"/>
</dbReference>